<reference evidence="4 5" key="1">
    <citation type="submission" date="2020-02" db="EMBL/GenBank/DDBJ databases">
        <title>Sequencing the genomes of 1000 actinobacteria strains.</title>
        <authorList>
            <person name="Klenk H.-P."/>
        </authorList>
    </citation>
    <scope>NUCLEOTIDE SEQUENCE [LARGE SCALE GENOMIC DNA]</scope>
    <source>
        <strain evidence="4 5">DSM 19609</strain>
    </source>
</reference>
<dbReference type="RefSeq" id="WP_167167664.1">
    <property type="nucleotide sequence ID" value="NZ_BAAAOO010000007.1"/>
</dbReference>
<keyword evidence="5" id="KW-1185">Reference proteome</keyword>
<dbReference type="EMBL" id="JAAMOZ010000001">
    <property type="protein sequence ID" value="NIH57633.1"/>
    <property type="molecule type" value="Genomic_DNA"/>
</dbReference>
<feature type="domain" description="DUF2510" evidence="3">
    <location>
        <begin position="4"/>
        <end position="35"/>
    </location>
</feature>
<protein>
    <recommendedName>
        <fullName evidence="3">DUF2510 domain-containing protein</fullName>
    </recommendedName>
</protein>
<keyword evidence="2" id="KW-0472">Membrane</keyword>
<keyword evidence="2" id="KW-0812">Transmembrane</keyword>
<sequence length="298" mass="31673">MSMPGWYPDPAGVAGRYRYWDGTSWSNETTTTPGQSVPSGPTGPGGPARPGNRGGGGRRNWTWLIVAVVGVAVIAVVIWLLTGGGGGGFTPVPEDTNSSTPTVSGWDETSTPTPPPTTQASLTACPTTAVSNETKQSDDGRLHGGGISVQEIDGWVNDDMYLQWVSDFHTQVDQVRTGWISNIGVGQLNAEDGFTDPQTSAQQSMECYASSGYYLNFTNRIDLVSESTTVSGYPAWHMRSEVHVSSIDMPEIDGDVVDIYVVDLGDPERMGIFVSSVTIGDTTRQALVDESISTLSVG</sequence>
<dbReference type="Pfam" id="PF10708">
    <property type="entry name" value="DUF2510"/>
    <property type="match status" value="1"/>
</dbReference>
<evidence type="ECO:0000313" key="5">
    <source>
        <dbReference type="Proteomes" id="UP000749311"/>
    </source>
</evidence>
<organism evidence="4 5">
    <name type="scientific">Brooklawnia cerclae</name>
    <dbReference type="NCBI Taxonomy" id="349934"/>
    <lineage>
        <taxon>Bacteria</taxon>
        <taxon>Bacillati</taxon>
        <taxon>Actinomycetota</taxon>
        <taxon>Actinomycetes</taxon>
        <taxon>Propionibacteriales</taxon>
        <taxon>Propionibacteriaceae</taxon>
        <taxon>Brooklawnia</taxon>
    </lineage>
</organism>
<feature type="region of interest" description="Disordered" evidence="1">
    <location>
        <begin position="89"/>
        <end position="144"/>
    </location>
</feature>
<dbReference type="Proteomes" id="UP000749311">
    <property type="component" value="Unassembled WGS sequence"/>
</dbReference>
<evidence type="ECO:0000313" key="4">
    <source>
        <dbReference type="EMBL" id="NIH57633.1"/>
    </source>
</evidence>
<evidence type="ECO:0000259" key="3">
    <source>
        <dbReference type="Pfam" id="PF10708"/>
    </source>
</evidence>
<feature type="compositionally biased region" description="Low complexity" evidence="1">
    <location>
        <begin position="29"/>
        <end position="40"/>
    </location>
</feature>
<evidence type="ECO:0000256" key="2">
    <source>
        <dbReference type="SAM" id="Phobius"/>
    </source>
</evidence>
<name>A0ABX0SGW2_9ACTN</name>
<comment type="caution">
    <text evidence="4">The sequence shown here is derived from an EMBL/GenBank/DDBJ whole genome shotgun (WGS) entry which is preliminary data.</text>
</comment>
<proteinExistence type="predicted"/>
<keyword evidence="2" id="KW-1133">Transmembrane helix</keyword>
<gene>
    <name evidence="4" type="ORF">FB473_002278</name>
</gene>
<dbReference type="InterPro" id="IPR018929">
    <property type="entry name" value="DUF2510"/>
</dbReference>
<feature type="compositionally biased region" description="Polar residues" evidence="1">
    <location>
        <begin position="95"/>
        <end position="110"/>
    </location>
</feature>
<accession>A0ABX0SGW2</accession>
<feature type="region of interest" description="Disordered" evidence="1">
    <location>
        <begin position="25"/>
        <end position="56"/>
    </location>
</feature>
<evidence type="ECO:0000256" key="1">
    <source>
        <dbReference type="SAM" id="MobiDB-lite"/>
    </source>
</evidence>
<feature type="compositionally biased region" description="Gly residues" evidence="1">
    <location>
        <begin position="42"/>
        <end position="56"/>
    </location>
</feature>
<feature type="compositionally biased region" description="Polar residues" evidence="1">
    <location>
        <begin position="119"/>
        <end position="134"/>
    </location>
</feature>
<feature type="transmembrane region" description="Helical" evidence="2">
    <location>
        <begin position="61"/>
        <end position="81"/>
    </location>
</feature>